<dbReference type="CDD" id="cd02511">
    <property type="entry name" value="Beta4Glucosyltransferase"/>
    <property type="match status" value="1"/>
</dbReference>
<evidence type="ECO:0000313" key="3">
    <source>
        <dbReference type="Proteomes" id="UP000176682"/>
    </source>
</evidence>
<proteinExistence type="predicted"/>
<dbReference type="PANTHER" id="PTHR43630">
    <property type="entry name" value="POLY-BETA-1,6-N-ACETYL-D-GLUCOSAMINE SYNTHASE"/>
    <property type="match status" value="1"/>
</dbReference>
<dbReference type="Gene3D" id="3.90.550.10">
    <property type="entry name" value="Spore Coat Polysaccharide Biosynthesis Protein SpsA, Chain A"/>
    <property type="match status" value="1"/>
</dbReference>
<reference evidence="2 3" key="1">
    <citation type="journal article" date="2016" name="Nat. Commun.">
        <title>Thousands of microbial genomes shed light on interconnected biogeochemical processes in an aquifer system.</title>
        <authorList>
            <person name="Anantharaman K."/>
            <person name="Brown C.T."/>
            <person name="Hug L.A."/>
            <person name="Sharon I."/>
            <person name="Castelle C.J."/>
            <person name="Probst A.J."/>
            <person name="Thomas B.C."/>
            <person name="Singh A."/>
            <person name="Wilkins M.J."/>
            <person name="Karaoz U."/>
            <person name="Brodie E.L."/>
            <person name="Williams K.H."/>
            <person name="Hubbard S.S."/>
            <person name="Banfield J.F."/>
        </authorList>
    </citation>
    <scope>NUCLEOTIDE SEQUENCE [LARGE SCALE GENOMIC DNA]</scope>
</reference>
<dbReference type="InterPro" id="IPR001173">
    <property type="entry name" value="Glyco_trans_2-like"/>
</dbReference>
<comment type="caution">
    <text evidence="2">The sequence shown here is derived from an EMBL/GenBank/DDBJ whole genome shotgun (WGS) entry which is preliminary data.</text>
</comment>
<dbReference type="Proteomes" id="UP000176682">
    <property type="component" value="Unassembled WGS sequence"/>
</dbReference>
<dbReference type="SUPFAM" id="SSF53448">
    <property type="entry name" value="Nucleotide-diphospho-sugar transferases"/>
    <property type="match status" value="1"/>
</dbReference>
<dbReference type="EMBL" id="MFAM01000066">
    <property type="protein sequence ID" value="OGD76888.1"/>
    <property type="molecule type" value="Genomic_DNA"/>
</dbReference>
<name>A0A1F5FBB0_9BACT</name>
<accession>A0A1F5FBB0</accession>
<feature type="domain" description="Glycosyltransferase 2-like" evidence="1">
    <location>
        <begin position="11"/>
        <end position="131"/>
    </location>
</feature>
<evidence type="ECO:0000313" key="2">
    <source>
        <dbReference type="EMBL" id="OGD76888.1"/>
    </source>
</evidence>
<protein>
    <recommendedName>
        <fullName evidence="1">Glycosyltransferase 2-like domain-containing protein</fullName>
    </recommendedName>
</protein>
<sequence length="272" mass="32082">MYNELMTPSICVIILARNVEQEIVPALKTAKHLTKDILIVDTGSTDSTISVSRPYTKKVVYTSGNDFAAWRNLGAKHATADWLLYLDSDERLTPELVKEINTTLENPRFSAYTIPRYEVLLGSHLSHWGDSRVIRLIRRDALSRWVGKLHEQPKIDGTIGQLHYHLVHLTHKNFHEKLSGTLNWSLMEAELLFAANHPPVIWWRFWRIMLTEFWDRCVRRRLFLDGTEGWLEIIYQMFSRYLTYARLWELQRQPTLEKTYQDIDKKLLARFK</sequence>
<dbReference type="InterPro" id="IPR029044">
    <property type="entry name" value="Nucleotide-diphossugar_trans"/>
</dbReference>
<dbReference type="AlphaFoldDB" id="A0A1F5FBB0"/>
<evidence type="ECO:0000259" key="1">
    <source>
        <dbReference type="Pfam" id="PF00535"/>
    </source>
</evidence>
<organism evidence="2 3">
    <name type="scientific">Candidatus Collierbacteria bacterium RIFOXYB1_FULL_49_13</name>
    <dbReference type="NCBI Taxonomy" id="1817728"/>
    <lineage>
        <taxon>Bacteria</taxon>
        <taxon>Candidatus Collieribacteriota</taxon>
    </lineage>
</organism>
<dbReference type="Pfam" id="PF00535">
    <property type="entry name" value="Glycos_transf_2"/>
    <property type="match status" value="1"/>
</dbReference>
<gene>
    <name evidence="2" type="ORF">A2368_03065</name>
</gene>
<dbReference type="PANTHER" id="PTHR43630:SF2">
    <property type="entry name" value="GLYCOSYLTRANSFERASE"/>
    <property type="match status" value="1"/>
</dbReference>